<feature type="domain" description="Orotidine 5'-phosphate decarboxylase" evidence="10">
    <location>
        <begin position="16"/>
        <end position="232"/>
    </location>
</feature>
<evidence type="ECO:0000256" key="3">
    <source>
        <dbReference type="ARBA" id="ARBA00021923"/>
    </source>
</evidence>
<evidence type="ECO:0000259" key="10">
    <source>
        <dbReference type="SMART" id="SM00934"/>
    </source>
</evidence>
<dbReference type="GO" id="GO:0005829">
    <property type="term" value="C:cytosol"/>
    <property type="evidence" value="ECO:0007669"/>
    <property type="project" value="TreeGrafter"/>
</dbReference>
<dbReference type="GO" id="GO:0006207">
    <property type="term" value="P:'de novo' pyrimidine nucleobase biosynthetic process"/>
    <property type="evidence" value="ECO:0007669"/>
    <property type="project" value="InterPro"/>
</dbReference>
<keyword evidence="6 11" id="KW-0456">Lyase</keyword>
<sequence>MCESVLCEFGRRKDSRLVVAFDESLGEFHEESLFIEKWRKVLYELSRYAAGIKIGLPTVASLGASGLSKLLSSVKGKSYLLADLKLADVAHVNRRVLELAGMVGFNGIIAHAFIGLEAGLSSLVSSARELGLEVYAVVAMSHPGAEEVLNRNFNSLLEIALKAGVSGLVVPATQPRYIEMARRAAKEYTLISPGVGAQGAEIGSAIKRGSDFEIVGRAILESEDPVAKARSIGGVLKWST</sequence>
<dbReference type="Gene3D" id="3.20.20.70">
    <property type="entry name" value="Aldolase class I"/>
    <property type="match status" value="1"/>
</dbReference>
<dbReference type="Pfam" id="PF00215">
    <property type="entry name" value="OMPdecase"/>
    <property type="match status" value="1"/>
</dbReference>
<protein>
    <recommendedName>
        <fullName evidence="3">Orotidine 5'-phosphate decarboxylase</fullName>
        <ecNumber evidence="2">4.1.1.23</ecNumber>
    </recommendedName>
    <alternativeName>
        <fullName evidence="7">OMP decarboxylase</fullName>
    </alternativeName>
</protein>
<dbReference type="SMART" id="SM00934">
    <property type="entry name" value="OMPdecase"/>
    <property type="match status" value="1"/>
</dbReference>
<evidence type="ECO:0000256" key="2">
    <source>
        <dbReference type="ARBA" id="ARBA00012321"/>
    </source>
</evidence>
<feature type="active site" description="For OMPdecase activity" evidence="8">
    <location>
        <position position="85"/>
    </location>
</feature>
<evidence type="ECO:0000313" key="11">
    <source>
        <dbReference type="EMBL" id="HHQ79903.1"/>
    </source>
</evidence>
<dbReference type="GO" id="GO:0044205">
    <property type="term" value="P:'de novo' UMP biosynthetic process"/>
    <property type="evidence" value="ECO:0007669"/>
    <property type="project" value="UniProtKB-UniPathway"/>
</dbReference>
<keyword evidence="4" id="KW-0210">Decarboxylase</keyword>
<dbReference type="NCBIfam" id="TIGR01740">
    <property type="entry name" value="pyrF"/>
    <property type="match status" value="1"/>
</dbReference>
<dbReference type="EC" id="4.1.1.23" evidence="2"/>
<dbReference type="PANTHER" id="PTHR32119:SF2">
    <property type="entry name" value="OROTIDINE 5'-PHOSPHATE DECARBOXYLASE"/>
    <property type="match status" value="1"/>
</dbReference>
<feature type="binding site" evidence="9">
    <location>
        <position position="53"/>
    </location>
    <ligand>
        <name>substrate</name>
    </ligand>
</feature>
<evidence type="ECO:0000256" key="7">
    <source>
        <dbReference type="ARBA" id="ARBA00033428"/>
    </source>
</evidence>
<evidence type="ECO:0000256" key="6">
    <source>
        <dbReference type="ARBA" id="ARBA00023239"/>
    </source>
</evidence>
<gene>
    <name evidence="11" type="primary">pyrF</name>
    <name evidence="11" type="ORF">ENM78_00335</name>
</gene>
<feature type="binding site" evidence="9">
    <location>
        <position position="141"/>
    </location>
    <ligand>
        <name>substrate</name>
    </ligand>
</feature>
<proteinExistence type="predicted"/>
<dbReference type="GO" id="GO:0004590">
    <property type="term" value="F:orotidine-5'-phosphate decarboxylase activity"/>
    <property type="evidence" value="ECO:0007669"/>
    <property type="project" value="UniProtKB-EC"/>
</dbReference>
<evidence type="ECO:0000256" key="4">
    <source>
        <dbReference type="ARBA" id="ARBA00022793"/>
    </source>
</evidence>
<dbReference type="InterPro" id="IPR013785">
    <property type="entry name" value="Aldolase_TIM"/>
</dbReference>
<dbReference type="UniPathway" id="UPA00070">
    <property type="reaction ID" value="UER00120"/>
</dbReference>
<evidence type="ECO:0000256" key="1">
    <source>
        <dbReference type="ARBA" id="ARBA00004861"/>
    </source>
</evidence>
<dbReference type="SUPFAM" id="SSF51366">
    <property type="entry name" value="Ribulose-phoshate binding barrel"/>
    <property type="match status" value="1"/>
</dbReference>
<evidence type="ECO:0000256" key="5">
    <source>
        <dbReference type="ARBA" id="ARBA00022975"/>
    </source>
</evidence>
<reference evidence="11" key="1">
    <citation type="journal article" date="2020" name="mSystems">
        <title>Genome- and Community-Level Interaction Insights into Carbon Utilization and Element Cycling Functions of Hydrothermarchaeota in Hydrothermal Sediment.</title>
        <authorList>
            <person name="Zhou Z."/>
            <person name="Liu Y."/>
            <person name="Xu W."/>
            <person name="Pan J."/>
            <person name="Luo Z.H."/>
            <person name="Li M."/>
        </authorList>
    </citation>
    <scope>NUCLEOTIDE SEQUENCE [LARGE SCALE GENOMIC DNA]</scope>
    <source>
        <strain evidence="11">SpSt-1116</strain>
    </source>
</reference>
<dbReference type="InterPro" id="IPR014732">
    <property type="entry name" value="OMPdecase"/>
</dbReference>
<feature type="active site" description="For OMPdecase activity" evidence="8">
    <location>
        <position position="88"/>
    </location>
</feature>
<feature type="active site" description="For OMPdecase activity" evidence="8">
    <location>
        <position position="83"/>
    </location>
</feature>
<organism evidence="11">
    <name type="scientific">Fervidicoccus fontis</name>
    <dbReference type="NCBI Taxonomy" id="683846"/>
    <lineage>
        <taxon>Archaea</taxon>
        <taxon>Thermoproteota</taxon>
        <taxon>Thermoprotei</taxon>
        <taxon>Fervidicoccales</taxon>
        <taxon>Fervidicoccaceae</taxon>
        <taxon>Fervidicoccus</taxon>
    </lineage>
</organism>
<dbReference type="PANTHER" id="PTHR32119">
    <property type="entry name" value="OROTIDINE 5'-PHOSPHATE DECARBOXYLASE"/>
    <property type="match status" value="1"/>
</dbReference>
<evidence type="ECO:0000256" key="9">
    <source>
        <dbReference type="PIRSR" id="PIRSR614732-2"/>
    </source>
</evidence>
<dbReference type="InterPro" id="IPR011060">
    <property type="entry name" value="RibuloseP-bd_barrel"/>
</dbReference>
<name>A0A7J3ZIM2_9CREN</name>
<feature type="binding site" evidence="9">
    <location>
        <position position="216"/>
    </location>
    <ligand>
        <name>substrate</name>
    </ligand>
</feature>
<keyword evidence="5" id="KW-0665">Pyrimidine biosynthesis</keyword>
<feature type="binding site" evidence="9">
    <location>
        <position position="217"/>
    </location>
    <ligand>
        <name>substrate</name>
    </ligand>
</feature>
<dbReference type="InterPro" id="IPR001754">
    <property type="entry name" value="OMPdeCOase_dom"/>
</dbReference>
<dbReference type="EMBL" id="DRZC01000005">
    <property type="protein sequence ID" value="HHQ79903.1"/>
    <property type="molecule type" value="Genomic_DNA"/>
</dbReference>
<accession>A0A7J3ZIM2</accession>
<dbReference type="AlphaFoldDB" id="A0A7J3ZIM2"/>
<comment type="caution">
    <text evidence="11">The sequence shown here is derived from an EMBL/GenBank/DDBJ whole genome shotgun (WGS) entry which is preliminary data.</text>
</comment>
<evidence type="ECO:0000256" key="8">
    <source>
        <dbReference type="PIRSR" id="PIRSR614732-1"/>
    </source>
</evidence>
<dbReference type="CDD" id="cd04725">
    <property type="entry name" value="OMP_decarboxylase_like"/>
    <property type="match status" value="1"/>
</dbReference>
<comment type="pathway">
    <text evidence="1">Pyrimidine metabolism; UMP biosynthesis via de novo pathway; UMP from orotate: step 2/2.</text>
</comment>